<organism evidence="9 10">
    <name type="scientific">Proteiniphilum saccharofermentans</name>
    <dbReference type="NCBI Taxonomy" id="1642647"/>
    <lineage>
        <taxon>Bacteria</taxon>
        <taxon>Pseudomonadati</taxon>
        <taxon>Bacteroidota</taxon>
        <taxon>Bacteroidia</taxon>
        <taxon>Bacteroidales</taxon>
        <taxon>Dysgonomonadaceae</taxon>
        <taxon>Proteiniphilum</taxon>
    </lineage>
</organism>
<dbReference type="InterPro" id="IPR024607">
    <property type="entry name" value="Sulfatase_CS"/>
</dbReference>
<dbReference type="InterPro" id="IPR035874">
    <property type="entry name" value="IDS"/>
</dbReference>
<dbReference type="GO" id="GO:0046872">
    <property type="term" value="F:metal ion binding"/>
    <property type="evidence" value="ECO:0007669"/>
    <property type="project" value="UniProtKB-KW"/>
</dbReference>
<comment type="similarity">
    <text evidence="2">Belongs to the sulfatase family.</text>
</comment>
<dbReference type="Proteomes" id="UP000187464">
    <property type="component" value="Chromosome I"/>
</dbReference>
<evidence type="ECO:0000256" key="3">
    <source>
        <dbReference type="ARBA" id="ARBA00022723"/>
    </source>
</evidence>
<dbReference type="PANTHER" id="PTHR45953:SF1">
    <property type="entry name" value="IDURONATE 2-SULFATASE"/>
    <property type="match status" value="1"/>
</dbReference>
<evidence type="ECO:0000259" key="8">
    <source>
        <dbReference type="Pfam" id="PF00884"/>
    </source>
</evidence>
<keyword evidence="4" id="KW-0732">Signal</keyword>
<keyword evidence="10" id="KW-1185">Reference proteome</keyword>
<comment type="PTM">
    <text evidence="7">The conversion to 3-oxoalanine (also known as C-formylglycine, FGly), of a serine or cysteine residue in prokaryotes and of a cysteine residue in eukaryotes, is critical for catalytic activity.</text>
</comment>
<dbReference type="RefSeq" id="WP_197684905.1">
    <property type="nucleotide sequence ID" value="NZ_LT605205.1"/>
</dbReference>
<evidence type="ECO:0000313" key="9">
    <source>
        <dbReference type="EMBL" id="SCD21859.1"/>
    </source>
</evidence>
<evidence type="ECO:0000256" key="5">
    <source>
        <dbReference type="ARBA" id="ARBA00022801"/>
    </source>
</evidence>
<dbReference type="Pfam" id="PF00884">
    <property type="entry name" value="Sulfatase"/>
    <property type="match status" value="1"/>
</dbReference>
<gene>
    <name evidence="9" type="ORF">PSM36_3070</name>
</gene>
<dbReference type="AlphaFoldDB" id="A0A1R3T6Y9"/>
<dbReference type="Gene3D" id="3.40.720.10">
    <property type="entry name" value="Alkaline Phosphatase, subunit A"/>
    <property type="match status" value="1"/>
</dbReference>
<dbReference type="EMBL" id="LT605205">
    <property type="protein sequence ID" value="SCD21859.1"/>
    <property type="molecule type" value="Genomic_DNA"/>
</dbReference>
<dbReference type="PANTHER" id="PTHR45953">
    <property type="entry name" value="IDURONATE 2-SULFATASE"/>
    <property type="match status" value="1"/>
</dbReference>
<dbReference type="PROSITE" id="PS00149">
    <property type="entry name" value="SULFATASE_2"/>
    <property type="match status" value="1"/>
</dbReference>
<keyword evidence="5" id="KW-0378">Hydrolase</keyword>
<evidence type="ECO:0000313" key="10">
    <source>
        <dbReference type="Proteomes" id="UP000187464"/>
    </source>
</evidence>
<evidence type="ECO:0000256" key="6">
    <source>
        <dbReference type="ARBA" id="ARBA00022837"/>
    </source>
</evidence>
<evidence type="ECO:0000256" key="2">
    <source>
        <dbReference type="ARBA" id="ARBA00008779"/>
    </source>
</evidence>
<dbReference type="GO" id="GO:0004423">
    <property type="term" value="F:iduronate-2-sulfatase activity"/>
    <property type="evidence" value="ECO:0007669"/>
    <property type="project" value="InterPro"/>
</dbReference>
<protein>
    <submittedName>
        <fullName evidence="9">Sulfatase</fullName>
    </submittedName>
</protein>
<comment type="cofactor">
    <cofactor evidence="1">
        <name>Ca(2+)</name>
        <dbReference type="ChEBI" id="CHEBI:29108"/>
    </cofactor>
</comment>
<proteinExistence type="inferred from homology"/>
<evidence type="ECO:0000256" key="4">
    <source>
        <dbReference type="ARBA" id="ARBA00022729"/>
    </source>
</evidence>
<feature type="domain" description="Sulfatase N-terminal" evidence="8">
    <location>
        <begin position="34"/>
        <end position="370"/>
    </location>
</feature>
<sequence>MVVKKCEVNTMLTLALVTGTNILAQPTEPAKKYNVLFIASDDLNTDMHCYGNPQVKTPNIDRISRQGIRFDKAYNQYPLSGPSRASLMTGYRPDKTGVYDLEVNFRENLPSAKTIAQLFRENGYFSGRIGKIFHYGVPGEIGTDGMDDSISWTQRFNPIGIDKTEEHLITNYTPKRGLGSSLSFRATDGTDNEHTDAITANVAIQMMRQHKDKSFFLAVGFFRPHCPYIAPKKYFDMYPPDQLLLPEEREDDWANKPDVAKFTDPLHWGLSESHRREVLQAYYASISFMDAQVGKLLDALGELGLKENTIIVFWSDHGYHVGQHGQWMKQSLFEHVARTPLLISVPGITDGTPSSRVVELVDIYPTLAELCELPAPTDLDGKSLVPLLNNPGMEWDYPAFTQVLRYRDNVEIEGRTIRNERYRYTEWSKGLYGLELYDYETDPLEFTNLANDKKYKKIVDEMSWKLRASYE</sequence>
<dbReference type="GO" id="GO:0005737">
    <property type="term" value="C:cytoplasm"/>
    <property type="evidence" value="ECO:0007669"/>
    <property type="project" value="TreeGrafter"/>
</dbReference>
<dbReference type="KEGG" id="psac:PSM36_3070"/>
<accession>A0A1R3T6Y9</accession>
<evidence type="ECO:0000256" key="1">
    <source>
        <dbReference type="ARBA" id="ARBA00001913"/>
    </source>
</evidence>
<dbReference type="InterPro" id="IPR017850">
    <property type="entry name" value="Alkaline_phosphatase_core_sf"/>
</dbReference>
<dbReference type="PROSITE" id="PS00523">
    <property type="entry name" value="SULFATASE_1"/>
    <property type="match status" value="1"/>
</dbReference>
<keyword evidence="6" id="KW-0106">Calcium</keyword>
<name>A0A1R3T6Y9_9BACT</name>
<evidence type="ECO:0000256" key="7">
    <source>
        <dbReference type="PIRSR" id="PIRSR600917-52"/>
    </source>
</evidence>
<dbReference type="SUPFAM" id="SSF53649">
    <property type="entry name" value="Alkaline phosphatase-like"/>
    <property type="match status" value="1"/>
</dbReference>
<reference evidence="9 10" key="1">
    <citation type="submission" date="2016-08" db="EMBL/GenBank/DDBJ databases">
        <authorList>
            <person name="Seilhamer J.J."/>
        </authorList>
    </citation>
    <scope>NUCLEOTIDE SEQUENCE [LARGE SCALE GENOMIC DNA]</scope>
    <source>
        <strain evidence="9">M3/6</strain>
    </source>
</reference>
<keyword evidence="3" id="KW-0479">Metal-binding</keyword>
<dbReference type="CDD" id="cd16030">
    <property type="entry name" value="iduronate-2-sulfatase"/>
    <property type="match status" value="1"/>
</dbReference>
<feature type="modified residue" description="3-oxoalanine (Ser)" evidence="7">
    <location>
        <position position="80"/>
    </location>
</feature>
<dbReference type="STRING" id="1642647.PSM36_3070"/>
<dbReference type="InterPro" id="IPR000917">
    <property type="entry name" value="Sulfatase_N"/>
</dbReference>